<evidence type="ECO:0000313" key="2">
    <source>
        <dbReference type="Proteomes" id="UP001141327"/>
    </source>
</evidence>
<reference evidence="1" key="1">
    <citation type="journal article" date="2022" name="bioRxiv">
        <title>Genomics of Preaxostyla Flagellates Illuminates Evolutionary Transitions and the Path Towards Mitochondrial Loss.</title>
        <authorList>
            <person name="Novak L.V.F."/>
            <person name="Treitli S.C."/>
            <person name="Pyrih J."/>
            <person name="Halakuc P."/>
            <person name="Pipaliya S.V."/>
            <person name="Vacek V."/>
            <person name="Brzon O."/>
            <person name="Soukal P."/>
            <person name="Eme L."/>
            <person name="Dacks J.B."/>
            <person name="Karnkowska A."/>
            <person name="Elias M."/>
            <person name="Hampl V."/>
        </authorList>
    </citation>
    <scope>NUCLEOTIDE SEQUENCE</scope>
    <source>
        <strain evidence="1">RCP-MX</strain>
    </source>
</reference>
<comment type="caution">
    <text evidence="1">The sequence shown here is derived from an EMBL/GenBank/DDBJ whole genome shotgun (WGS) entry which is preliminary data.</text>
</comment>
<dbReference type="Proteomes" id="UP001141327">
    <property type="component" value="Unassembled WGS sequence"/>
</dbReference>
<protein>
    <recommendedName>
        <fullName evidence="3">F-box domain-containing protein</fullName>
    </recommendedName>
</protein>
<keyword evidence="2" id="KW-1185">Reference proteome</keyword>
<gene>
    <name evidence="1" type="ORF">PAPYR_9410</name>
</gene>
<evidence type="ECO:0000313" key="1">
    <source>
        <dbReference type="EMBL" id="KAJ4455603.1"/>
    </source>
</evidence>
<sequence>MSTPVGKALSNMGTELAFSLSSLPDEILAQFLCASPSIPHHLKLMGVSRRFRDVLSICRVLVMTNPENYSPSPEIDLFQSIQIPNLTFRLPLSCLAILLRSSPWLETLVLDHTSLSCTTKASADTEERQFLTALMAHRNLRVLSMFQAEIPSESVASALLRFMPRSLEVLRLPEKIHHEMRFLVARCPGLHTLTSPESATDLDALFRGLPALRHLAMPSLGQECASITPARIESLYARAYLDPGVLAACAANLRQLSLPFANIPHVRALLGAAAAIGEHLEVLHLTEGRLSDASLTQIIQAATALRVLRLKSCDVITVAGFWDLLSTAPTALPRLQDLRVDSCASIDPAPFCDIIGHFPALRALSLTARMATGELLVVSGAARLETFRLELSGPRRSLEVSLPALKSLRLAGSAYDTVTLRCPALVEADVQVREWSVVGKLELDSCALKTLSRLNLGPQQASGSGDGTFSAVAAKPLTGLTHLRCAHFPEAAWRPLLQAGAPHLTALDDLGIDNPGGFFCRGEACALLAPLAHLRQVTLTVRRRMSRGEGCALLSLPPTVEHVELKMTAAADPDGGGLPFRLSGSGLQRVRLRAMGDLGSFTLDGCAARLAELVVEGSPLLAQLAICPNEPLPALQTLSLAGCVRVPTDPLVDVLRRAEASLKALTLDRCAAVTLEVLALPALLRLSAFSCPGLVILALHCPLMEQCDLSECRRLRTVRLASCGCLEALNLSCCEQLGRVDAPGRARGGFRCRILFSTDCPRLRGLDMCVHREHWSPEPNPHARLVIDWGPRPPPLRWCRRVDCAGDAAESSGSRPARPVVDHACLWGRLLAELTRAARFSNLLVGIAELGDAVSGASSQ</sequence>
<dbReference type="PANTHER" id="PTHR13318:SF190">
    <property type="entry name" value="PARTNER OF PAIRED, ISOFORM B"/>
    <property type="match status" value="1"/>
</dbReference>
<name>A0ABQ8UA37_9EUKA</name>
<evidence type="ECO:0008006" key="3">
    <source>
        <dbReference type="Google" id="ProtNLM"/>
    </source>
</evidence>
<proteinExistence type="predicted"/>
<dbReference type="PANTHER" id="PTHR13318">
    <property type="entry name" value="PARTNER OF PAIRED, ISOFORM B-RELATED"/>
    <property type="match status" value="1"/>
</dbReference>
<dbReference type="EMBL" id="JAPMOS010000100">
    <property type="protein sequence ID" value="KAJ4455603.1"/>
    <property type="molecule type" value="Genomic_DNA"/>
</dbReference>
<accession>A0ABQ8UA37</accession>
<dbReference type="Gene3D" id="3.80.10.10">
    <property type="entry name" value="Ribonuclease Inhibitor"/>
    <property type="match status" value="2"/>
</dbReference>
<dbReference type="SUPFAM" id="SSF52058">
    <property type="entry name" value="L domain-like"/>
    <property type="match status" value="1"/>
</dbReference>
<dbReference type="InterPro" id="IPR032675">
    <property type="entry name" value="LRR_dom_sf"/>
</dbReference>
<organism evidence="1 2">
    <name type="scientific">Paratrimastix pyriformis</name>
    <dbReference type="NCBI Taxonomy" id="342808"/>
    <lineage>
        <taxon>Eukaryota</taxon>
        <taxon>Metamonada</taxon>
        <taxon>Preaxostyla</taxon>
        <taxon>Paratrimastigidae</taxon>
        <taxon>Paratrimastix</taxon>
    </lineage>
</organism>